<evidence type="ECO:0000256" key="1">
    <source>
        <dbReference type="SAM" id="Phobius"/>
    </source>
</evidence>
<gene>
    <name evidence="2" type="ORF">ENV41_04450</name>
</gene>
<keyword evidence="1" id="KW-0812">Transmembrane</keyword>
<feature type="transmembrane region" description="Helical" evidence="1">
    <location>
        <begin position="120"/>
        <end position="137"/>
    </location>
</feature>
<dbReference type="GO" id="GO:0008654">
    <property type="term" value="P:phospholipid biosynthetic process"/>
    <property type="evidence" value="ECO:0007669"/>
    <property type="project" value="InterPro"/>
</dbReference>
<comment type="caution">
    <text evidence="2">The sequence shown here is derived from an EMBL/GenBank/DDBJ whole genome shotgun (WGS) entry which is preliminary data.</text>
</comment>
<evidence type="ECO:0008006" key="3">
    <source>
        <dbReference type="Google" id="ProtNLM"/>
    </source>
</evidence>
<proteinExistence type="predicted"/>
<keyword evidence="1" id="KW-0472">Membrane</keyword>
<feature type="transmembrane region" description="Helical" evidence="1">
    <location>
        <begin position="20"/>
        <end position="39"/>
    </location>
</feature>
<reference evidence="2" key="1">
    <citation type="journal article" date="2020" name="mSystems">
        <title>Genome- and Community-Level Interaction Insights into Carbon Utilization and Element Cycling Functions of Hydrothermarchaeota in Hydrothermal Sediment.</title>
        <authorList>
            <person name="Zhou Z."/>
            <person name="Liu Y."/>
            <person name="Xu W."/>
            <person name="Pan J."/>
            <person name="Luo Z.H."/>
            <person name="Li M."/>
        </authorList>
    </citation>
    <scope>NUCLEOTIDE SEQUENCE [LARGE SCALE GENOMIC DNA]</scope>
    <source>
        <strain evidence="2">SpSt-757</strain>
    </source>
</reference>
<dbReference type="Gene3D" id="1.20.120.1760">
    <property type="match status" value="1"/>
</dbReference>
<accession>A0A7V3JAI2</accession>
<dbReference type="Pfam" id="PF01066">
    <property type="entry name" value="CDP-OH_P_transf"/>
    <property type="match status" value="1"/>
</dbReference>
<evidence type="ECO:0000313" key="2">
    <source>
        <dbReference type="EMBL" id="HFZ09362.1"/>
    </source>
</evidence>
<dbReference type="GO" id="GO:0016780">
    <property type="term" value="F:phosphotransferase activity, for other substituted phosphate groups"/>
    <property type="evidence" value="ECO:0007669"/>
    <property type="project" value="InterPro"/>
</dbReference>
<dbReference type="GO" id="GO:0016020">
    <property type="term" value="C:membrane"/>
    <property type="evidence" value="ECO:0007669"/>
    <property type="project" value="InterPro"/>
</dbReference>
<dbReference type="InterPro" id="IPR043130">
    <property type="entry name" value="CDP-OH_PTrfase_TM_dom"/>
</dbReference>
<organism evidence="2">
    <name type="scientific">candidate division CPR3 bacterium</name>
    <dbReference type="NCBI Taxonomy" id="2268181"/>
    <lineage>
        <taxon>Bacteria</taxon>
        <taxon>Bacteria division CPR3</taxon>
    </lineage>
</organism>
<keyword evidence="1" id="KW-1133">Transmembrane helix</keyword>
<dbReference type="EMBL" id="DTGG01000135">
    <property type="protein sequence ID" value="HFZ09362.1"/>
    <property type="molecule type" value="Genomic_DNA"/>
</dbReference>
<sequence length="162" mass="19090">MIFVFLMLSLIPEGESSLDTFMIFVFGSWITDILDGFFARKSKRLGYLGKWDGWVDSAFYVTTLLYSTSLGLYSFRLFFIILVINFLAVFLTKNLEVNQAFHFLYILLGFRALYIIDRGWFIRVLIWTLVVIVLKWSRLKEQIKIFINSWKNLLFGKKSPSH</sequence>
<dbReference type="InterPro" id="IPR000462">
    <property type="entry name" value="CDP-OH_P_trans"/>
</dbReference>
<name>A0A7V3JAI2_UNCC3</name>
<protein>
    <recommendedName>
        <fullName evidence="3">CDP-alcohol phosphatidyltransferase family protein</fullName>
    </recommendedName>
</protein>
<feature type="transmembrane region" description="Helical" evidence="1">
    <location>
        <begin position="73"/>
        <end position="90"/>
    </location>
</feature>
<dbReference type="AlphaFoldDB" id="A0A7V3JAI2"/>